<reference evidence="3 4" key="1">
    <citation type="submission" date="2024-01" db="EMBL/GenBank/DDBJ databases">
        <title>A draft genome for the cacao thread blight pathogen Marasmiellus scandens.</title>
        <authorList>
            <person name="Baruah I.K."/>
            <person name="Leung J."/>
            <person name="Bukari Y."/>
            <person name="Amoako-Attah I."/>
            <person name="Meinhardt L.W."/>
            <person name="Bailey B.A."/>
            <person name="Cohen S.P."/>
        </authorList>
    </citation>
    <scope>NUCLEOTIDE SEQUENCE [LARGE SCALE GENOMIC DNA]</scope>
    <source>
        <strain evidence="3 4">GH-19</strain>
    </source>
</reference>
<feature type="region of interest" description="Disordered" evidence="1">
    <location>
        <begin position="268"/>
        <end position="295"/>
    </location>
</feature>
<feature type="region of interest" description="Disordered" evidence="1">
    <location>
        <begin position="134"/>
        <end position="156"/>
    </location>
</feature>
<feature type="region of interest" description="Disordered" evidence="1">
    <location>
        <begin position="358"/>
        <end position="416"/>
    </location>
</feature>
<dbReference type="EMBL" id="JBANRG010000035">
    <property type="protein sequence ID" value="KAK7449727.1"/>
    <property type="molecule type" value="Genomic_DNA"/>
</dbReference>
<name>A0ABR1J8I5_9AGAR</name>
<accession>A0ABR1J8I5</accession>
<dbReference type="PANTHER" id="PTHR21068:SF43">
    <property type="entry name" value="SPARTIN"/>
    <property type="match status" value="1"/>
</dbReference>
<dbReference type="Pfam" id="PF06911">
    <property type="entry name" value="Senescence"/>
    <property type="match status" value="1"/>
</dbReference>
<sequence>MSSADQPHEAFVLLSLPNVSLTTPNGTENGTLVVECVTLSASAQASLERDVFLVLRVNALEVPLDPGRVISVKSVDSNGRSYVLHGSYADPTELQLTVSFSSHFLGGGIPLHEQEDLETFEGILSQYADFRGVSEDSNVSPTSSQPPEKIMFNRDGPNDSRLRGQLVLVNEDTGEVVGEVEQKFNVKEDPGLAEKGHERDPVVIEIPEGATPTENAIEVFARTVPPEQQNWMTTSATLVRRVPLILHTVQILKFVISGASNYYIAHSKPGTAKESSPSSSTPGTPGTNTDKGAPVFLTPERTRKGLANVHAVSTQAVRVSSKTLSVIDNMIDRAINGGSKKGKGKGPANASTSVLGPYAGASSTSSTSLGAPPPYSSSLSVSTDGKPALPPRRSPSPQPSSAVQTNTPPLPPRNLGTKARLVLSADLILSTIDESVQKLLASGEKNISAIVGHKYGSEAAQTSKYMTGTARNVALVYIDVRGMGRKALLKKIGKTYVKNKMSSHK</sequence>
<evidence type="ECO:0000313" key="3">
    <source>
        <dbReference type="EMBL" id="KAK7449727.1"/>
    </source>
</evidence>
<comment type="caution">
    <text evidence="3">The sequence shown here is derived from an EMBL/GenBank/DDBJ whole genome shotgun (WGS) entry which is preliminary data.</text>
</comment>
<dbReference type="Proteomes" id="UP001498398">
    <property type="component" value="Unassembled WGS sequence"/>
</dbReference>
<keyword evidence="4" id="KW-1185">Reference proteome</keyword>
<proteinExistence type="predicted"/>
<feature type="compositionally biased region" description="Low complexity" evidence="1">
    <location>
        <begin position="275"/>
        <end position="287"/>
    </location>
</feature>
<dbReference type="InterPro" id="IPR009686">
    <property type="entry name" value="Senescence/spartin_C"/>
</dbReference>
<dbReference type="InterPro" id="IPR045036">
    <property type="entry name" value="Spartin-like"/>
</dbReference>
<dbReference type="PANTHER" id="PTHR21068">
    <property type="entry name" value="SPARTIN"/>
    <property type="match status" value="1"/>
</dbReference>
<organism evidence="3 4">
    <name type="scientific">Marasmiellus scandens</name>
    <dbReference type="NCBI Taxonomy" id="2682957"/>
    <lineage>
        <taxon>Eukaryota</taxon>
        <taxon>Fungi</taxon>
        <taxon>Dikarya</taxon>
        <taxon>Basidiomycota</taxon>
        <taxon>Agaricomycotina</taxon>
        <taxon>Agaricomycetes</taxon>
        <taxon>Agaricomycetidae</taxon>
        <taxon>Agaricales</taxon>
        <taxon>Marasmiineae</taxon>
        <taxon>Omphalotaceae</taxon>
        <taxon>Marasmiellus</taxon>
    </lineage>
</organism>
<feature type="compositionally biased region" description="Polar residues" evidence="1">
    <location>
        <begin position="135"/>
        <end position="146"/>
    </location>
</feature>
<feature type="domain" description="Senescence" evidence="2">
    <location>
        <begin position="244"/>
        <end position="494"/>
    </location>
</feature>
<evidence type="ECO:0000256" key="1">
    <source>
        <dbReference type="SAM" id="MobiDB-lite"/>
    </source>
</evidence>
<evidence type="ECO:0000259" key="2">
    <source>
        <dbReference type="Pfam" id="PF06911"/>
    </source>
</evidence>
<protein>
    <recommendedName>
        <fullName evidence="2">Senescence domain-containing protein</fullName>
    </recommendedName>
</protein>
<evidence type="ECO:0000313" key="4">
    <source>
        <dbReference type="Proteomes" id="UP001498398"/>
    </source>
</evidence>
<gene>
    <name evidence="3" type="ORF">VKT23_013202</name>
</gene>
<feature type="compositionally biased region" description="Pro residues" evidence="1">
    <location>
        <begin position="388"/>
        <end position="398"/>
    </location>
</feature>